<dbReference type="CDD" id="cd04514">
    <property type="entry name" value="Taspase1_like"/>
    <property type="match status" value="1"/>
</dbReference>
<evidence type="ECO:0000313" key="4">
    <source>
        <dbReference type="Proteomes" id="UP000007431"/>
    </source>
</evidence>
<evidence type="ECO:0008006" key="5">
    <source>
        <dbReference type="Google" id="ProtNLM"/>
    </source>
</evidence>
<keyword evidence="4" id="KW-1185">Reference proteome</keyword>
<dbReference type="Proteomes" id="UP000007431">
    <property type="component" value="Unassembled WGS sequence"/>
</dbReference>
<evidence type="ECO:0000313" key="3">
    <source>
        <dbReference type="EMBL" id="EFI95099.1"/>
    </source>
</evidence>
<dbReference type="HOGENOM" id="CLU_021603_5_0_1"/>
<dbReference type="GeneID" id="9587908"/>
<dbReference type="PANTHER" id="PTHR10188:SF8">
    <property type="entry name" value="THREONINE ASPARTASE 1"/>
    <property type="match status" value="1"/>
</dbReference>
<feature type="non-terminal residue" evidence="3">
    <location>
        <position position="455"/>
    </location>
</feature>
<dbReference type="GO" id="GO:0051604">
    <property type="term" value="P:protein maturation"/>
    <property type="evidence" value="ECO:0007669"/>
    <property type="project" value="TreeGrafter"/>
</dbReference>
<dbReference type="KEGG" id="scm:SCHCO_02669849"/>
<dbReference type="eggNOG" id="KOG1592">
    <property type="taxonomic scope" value="Eukaryota"/>
</dbReference>
<dbReference type="InterPro" id="IPR029055">
    <property type="entry name" value="Ntn_hydrolases_N"/>
</dbReference>
<dbReference type="VEuPathDB" id="FungiDB:SCHCODRAFT_02669849"/>
<dbReference type="GO" id="GO:0004298">
    <property type="term" value="F:threonine-type endopeptidase activity"/>
    <property type="evidence" value="ECO:0007669"/>
    <property type="project" value="InterPro"/>
</dbReference>
<accession>D8Q8P8</accession>
<dbReference type="OrthoDB" id="77601at2759"/>
<dbReference type="Pfam" id="PF01112">
    <property type="entry name" value="Asparaginase_2"/>
    <property type="match status" value="1"/>
</dbReference>
<proteinExistence type="predicted"/>
<dbReference type="STRING" id="578458.D8Q8P8"/>
<organism evidence="4">
    <name type="scientific">Schizophyllum commune (strain H4-8 / FGSC 9210)</name>
    <name type="common">Split gill fungus</name>
    <dbReference type="NCBI Taxonomy" id="578458"/>
    <lineage>
        <taxon>Eukaryota</taxon>
        <taxon>Fungi</taxon>
        <taxon>Dikarya</taxon>
        <taxon>Basidiomycota</taxon>
        <taxon>Agaricomycotina</taxon>
        <taxon>Agaricomycetes</taxon>
        <taxon>Agaricomycetidae</taxon>
        <taxon>Agaricales</taxon>
        <taxon>Schizophyllaceae</taxon>
        <taxon>Schizophyllum</taxon>
    </lineage>
</organism>
<sequence>MPLFIAVHGGAGYHAAEDQKATKQALKTSVRTALGSIKTTDSEVSGSEIVNDQQVDAATTETVSDVSLYAVETAIRVLEDDPILNAGCGSNLTELGTVECDAAITLAYDSAGSSAVNAEFGSVAAAPGIKNPISAARAVLQNARRVDVLGRVPPLTLCGHGARDFARAHGAQVVADDQLVSDRARADWEYWSAQLRRESLVETMPQTGGPASQSSDAHQDTVGAVCLHFPSSGAPSAAAGVSSIRGVLGKRQSTAQGAGRDLSRRPTRKVDRLSGGWRAASLASNTPIFSFVILQLSLAGTGEAIIRANLARRISEELDRAWDAQGQGRIVTTGSDEEDEDIDVIDNELDIHQILYDVLKKEFRHGGQEVGWDGCDKPTVGVLVIVGNGDTVRLYSAFTAAGMAIAYAKEDVADRRTTPDYIRYEPVLVHAGNFIASSSPLARLFAIFNARRPPS</sequence>
<dbReference type="SUPFAM" id="SSF56235">
    <property type="entry name" value="N-terminal nucleophile aminohydrolases (Ntn hydrolases)"/>
    <property type="match status" value="1"/>
</dbReference>
<dbReference type="RefSeq" id="XP_003030002.1">
    <property type="nucleotide sequence ID" value="XM_003029956.1"/>
</dbReference>
<feature type="site" description="Cleavage; by autolysis" evidence="2">
    <location>
        <begin position="220"/>
        <end position="221"/>
    </location>
</feature>
<gene>
    <name evidence="3" type="ORF">SCHCODRAFT_110332</name>
</gene>
<dbReference type="GO" id="GO:0005737">
    <property type="term" value="C:cytoplasm"/>
    <property type="evidence" value="ECO:0007669"/>
    <property type="project" value="TreeGrafter"/>
</dbReference>
<dbReference type="InterPro" id="IPR000246">
    <property type="entry name" value="Peptidase_T2"/>
</dbReference>
<dbReference type="InterPro" id="IPR037464">
    <property type="entry name" value="Taspase1"/>
</dbReference>
<protein>
    <recommendedName>
        <fullName evidence="5">Asparaginase</fullName>
    </recommendedName>
</protein>
<dbReference type="OMA" id="RLWCAFT"/>
<evidence type="ECO:0000256" key="2">
    <source>
        <dbReference type="PIRSR" id="PIRSR600246-3"/>
    </source>
</evidence>
<dbReference type="EMBL" id="GL377308">
    <property type="protein sequence ID" value="EFI95099.1"/>
    <property type="molecule type" value="Genomic_DNA"/>
</dbReference>
<evidence type="ECO:0000256" key="1">
    <source>
        <dbReference type="PIRSR" id="PIRSR600246-1"/>
    </source>
</evidence>
<name>D8Q8P8_SCHCM</name>
<reference evidence="3 4" key="1">
    <citation type="journal article" date="2010" name="Nat. Biotechnol.">
        <title>Genome sequence of the model mushroom Schizophyllum commune.</title>
        <authorList>
            <person name="Ohm R.A."/>
            <person name="de Jong J.F."/>
            <person name="Lugones L.G."/>
            <person name="Aerts A."/>
            <person name="Kothe E."/>
            <person name="Stajich J.E."/>
            <person name="de Vries R.P."/>
            <person name="Record E."/>
            <person name="Levasseur A."/>
            <person name="Baker S.E."/>
            <person name="Bartholomew K.A."/>
            <person name="Coutinho P.M."/>
            <person name="Erdmann S."/>
            <person name="Fowler T.J."/>
            <person name="Gathman A.C."/>
            <person name="Lombard V."/>
            <person name="Henrissat B."/>
            <person name="Knabe N."/>
            <person name="Kuees U."/>
            <person name="Lilly W.W."/>
            <person name="Lindquist E."/>
            <person name="Lucas S."/>
            <person name="Magnuson J.K."/>
            <person name="Piumi F."/>
            <person name="Raudaskoski M."/>
            <person name="Salamov A."/>
            <person name="Schmutz J."/>
            <person name="Schwarze F.W.M.R."/>
            <person name="vanKuyk P.A."/>
            <person name="Horton J.S."/>
            <person name="Grigoriev I.V."/>
            <person name="Woesten H.A.B."/>
        </authorList>
    </citation>
    <scope>NUCLEOTIDE SEQUENCE [LARGE SCALE GENOMIC DNA]</scope>
    <source>
        <strain evidence="4">H4-8 / FGSC 9210</strain>
    </source>
</reference>
<dbReference type="Gene3D" id="3.60.20.30">
    <property type="entry name" value="(Glycosyl)asparaginase"/>
    <property type="match status" value="1"/>
</dbReference>
<dbReference type="PANTHER" id="PTHR10188">
    <property type="entry name" value="L-ASPARAGINASE"/>
    <property type="match status" value="1"/>
</dbReference>
<dbReference type="InParanoid" id="D8Q8P8"/>
<dbReference type="AlphaFoldDB" id="D8Q8P8"/>
<feature type="active site" description="Nucleophile" evidence="1">
    <location>
        <position position="221"/>
    </location>
</feature>